<reference evidence="17" key="1">
    <citation type="submission" date="2023-11" db="UniProtKB">
        <authorList>
            <consortium name="WormBaseParasite"/>
        </authorList>
    </citation>
    <scope>IDENTIFICATION</scope>
</reference>
<keyword evidence="7 14" id="KW-0694">RNA-binding</keyword>
<evidence type="ECO:0000256" key="12">
    <source>
        <dbReference type="ARBA" id="ARBA00042050"/>
    </source>
</evidence>
<dbReference type="GO" id="GO:0031167">
    <property type="term" value="P:rRNA methylation"/>
    <property type="evidence" value="ECO:0007669"/>
    <property type="project" value="TreeGrafter"/>
</dbReference>
<dbReference type="PANTHER" id="PTHR22808">
    <property type="entry name" value="NCL1 YEAST -RELATED NOL1/NOP2/FMU SUN DOMAIN-CONTAINING"/>
    <property type="match status" value="1"/>
</dbReference>
<proteinExistence type="inferred from homology"/>
<comment type="caution">
    <text evidence="14">Lacks conserved residue(s) required for the propagation of feature annotation.</text>
</comment>
<name>A0AA85B3V6_9TREM</name>
<dbReference type="Proteomes" id="UP000050791">
    <property type="component" value="Unassembled WGS sequence"/>
</dbReference>
<evidence type="ECO:0000256" key="8">
    <source>
        <dbReference type="ARBA" id="ARBA00022946"/>
    </source>
</evidence>
<evidence type="ECO:0000313" key="17">
    <source>
        <dbReference type="WBParaSite" id="SMTH1_2550.1"/>
    </source>
</evidence>
<dbReference type="GO" id="GO:0008173">
    <property type="term" value="F:RNA methyltransferase activity"/>
    <property type="evidence" value="ECO:0007669"/>
    <property type="project" value="InterPro"/>
</dbReference>
<evidence type="ECO:0000256" key="4">
    <source>
        <dbReference type="ARBA" id="ARBA00022603"/>
    </source>
</evidence>
<protein>
    <recommendedName>
        <fullName evidence="12">NOL1/NOP2/Sun domain family member 4</fullName>
    </recommendedName>
</protein>
<evidence type="ECO:0000256" key="9">
    <source>
        <dbReference type="ARBA" id="ARBA00022980"/>
    </source>
</evidence>
<dbReference type="InterPro" id="IPR049560">
    <property type="entry name" value="MeTrfase_RsmB-F_NOP2_cat"/>
</dbReference>
<organism evidence="16 17">
    <name type="scientific">Schistosoma mattheei</name>
    <dbReference type="NCBI Taxonomy" id="31246"/>
    <lineage>
        <taxon>Eukaryota</taxon>
        <taxon>Metazoa</taxon>
        <taxon>Spiralia</taxon>
        <taxon>Lophotrochozoa</taxon>
        <taxon>Platyhelminthes</taxon>
        <taxon>Trematoda</taxon>
        <taxon>Digenea</taxon>
        <taxon>Strigeidida</taxon>
        <taxon>Schistosomatoidea</taxon>
        <taxon>Schistosomatidae</taxon>
        <taxon>Schistosoma</taxon>
    </lineage>
</organism>
<evidence type="ECO:0000256" key="11">
    <source>
        <dbReference type="ARBA" id="ARBA00023274"/>
    </source>
</evidence>
<sequence length="758" mass="86610">MLIKGLNIYRFLKPVGIRHVVTLTKKYPRKVPSILLAEGILPKLTADDMVYEEVNIETNESPCINVLLTDNVPGLGSVGTVTPVHRNKFWRYLYIKGLAELPTEERINEMKLKQTGRPTVLCGESYVLQQRLSNMTLYIPMNPSREWTLNKTHVKVALRRYGFAIKEHYITLPKEEITSKNSTSSFKISVNIDDIVNVVVPCSIFLYQKLDKGMCTQPPTNVFRKIKIEDWTADFSETDILKKIGNSRRFFSYFKRQAYEPTKIKQLDDSSIGFTLSDLNHNGRVALAHFDHYYSEAYGPVAWRSMRIALLMPSKKALLYNRYFPNVSEKISSSYNNEDNQSFLPNINLMQTLIKHQNSLTNNVFNADKNPNIIDEVINVTQSDARRRQFLTRYSPSDETMDTTNLNEFIPSTELISENEMYTRECDTDFTFYSKDYYGMIEADEGDSSDLQSLKVLTEEFHIPEKLCIKCSPPGRLVTIPHPTYLNGQFNFHTIDLSSVIPILVLNLQKNDNMVNMSTFSGTKSVIALQTGLLNRLLCVIRTPSRTTHVQQMINTFKSSGINSKENDKQNNNTKIDFVYSNDELAGYFSDNIDKDYKFNKILVNVPCSADRYAITSGATHVFEMGQAHLRAHLPKIQLNLLRQAMELCQPNGYVVYSTSTLSPGQNQEIIQSFILNHSKNINFTLINLKPLYDLLTVCYSKLGLKIIPIHLPLFDNMNENNHNTNLSSNNTCHGLLIIPSISCNYGPTFIVKFKRLP</sequence>
<feature type="domain" description="SAM-dependent MTase RsmB/NOP-type" evidence="15">
    <location>
        <begin position="496"/>
        <end position="757"/>
    </location>
</feature>
<comment type="catalytic activity">
    <reaction evidence="13">
        <text>a cytidine in rRNA + S-adenosyl-L-methionine = a 5-methylcytidine in rRNA + S-adenosyl-L-homocysteine + H(+)</text>
        <dbReference type="Rhea" id="RHEA:61484"/>
        <dbReference type="Rhea" id="RHEA-COMP:15836"/>
        <dbReference type="Rhea" id="RHEA-COMP:15837"/>
        <dbReference type="ChEBI" id="CHEBI:15378"/>
        <dbReference type="ChEBI" id="CHEBI:57856"/>
        <dbReference type="ChEBI" id="CHEBI:59789"/>
        <dbReference type="ChEBI" id="CHEBI:74483"/>
        <dbReference type="ChEBI" id="CHEBI:82748"/>
    </reaction>
</comment>
<keyword evidence="9" id="KW-0689">Ribosomal protein</keyword>
<evidence type="ECO:0000256" key="14">
    <source>
        <dbReference type="PROSITE-ProRule" id="PRU01023"/>
    </source>
</evidence>
<dbReference type="InterPro" id="IPR023267">
    <property type="entry name" value="RCMT"/>
</dbReference>
<dbReference type="PANTHER" id="PTHR22808:SF3">
    <property type="entry name" value="5-METHYLCYTOSINE RRNA METHYLTRANSFERASE NSUN4"/>
    <property type="match status" value="1"/>
</dbReference>
<dbReference type="InterPro" id="IPR020070">
    <property type="entry name" value="Ribosomal_bL9_N"/>
</dbReference>
<dbReference type="SUPFAM" id="SSF53335">
    <property type="entry name" value="S-adenosyl-L-methionine-dependent methyltransferases"/>
    <property type="match status" value="1"/>
</dbReference>
<evidence type="ECO:0000313" key="16">
    <source>
        <dbReference type="Proteomes" id="UP000050791"/>
    </source>
</evidence>
<keyword evidence="4 14" id="KW-0489">Methyltransferase</keyword>
<keyword evidence="10" id="KW-0496">Mitochondrion</keyword>
<evidence type="ECO:0000256" key="3">
    <source>
        <dbReference type="ARBA" id="ARBA00022552"/>
    </source>
</evidence>
<dbReference type="GO" id="GO:0003723">
    <property type="term" value="F:RNA binding"/>
    <property type="evidence" value="ECO:0007669"/>
    <property type="project" value="UniProtKB-UniRule"/>
</dbReference>
<dbReference type="InterPro" id="IPR009027">
    <property type="entry name" value="Ribosomal_bL9/RNase_H1_N"/>
</dbReference>
<accession>A0AA85B3V6</accession>
<dbReference type="Pfam" id="PF01189">
    <property type="entry name" value="Methyltr_RsmB-F"/>
    <property type="match status" value="1"/>
</dbReference>
<dbReference type="Gene3D" id="3.40.5.10">
    <property type="entry name" value="Ribosomal protein L9, N-terminal domain"/>
    <property type="match status" value="1"/>
</dbReference>
<dbReference type="GO" id="GO:0005762">
    <property type="term" value="C:mitochondrial large ribosomal subunit"/>
    <property type="evidence" value="ECO:0007669"/>
    <property type="project" value="TreeGrafter"/>
</dbReference>
<comment type="similarity">
    <text evidence="14">Belongs to the class I-like SAM-binding methyltransferase superfamily. RsmB/NOP family.</text>
</comment>
<comment type="similarity">
    <text evidence="2">Belongs to the bacterial ribosomal protein bL9 family.</text>
</comment>
<keyword evidence="3" id="KW-0698">rRNA processing</keyword>
<evidence type="ECO:0000256" key="6">
    <source>
        <dbReference type="ARBA" id="ARBA00022691"/>
    </source>
</evidence>
<dbReference type="PROSITE" id="PS51686">
    <property type="entry name" value="SAM_MT_RSMB_NOP"/>
    <property type="match status" value="1"/>
</dbReference>
<dbReference type="InterPro" id="IPR001678">
    <property type="entry name" value="MeTrfase_RsmB-F_NOP2_dom"/>
</dbReference>
<evidence type="ECO:0000256" key="7">
    <source>
        <dbReference type="ARBA" id="ARBA00022884"/>
    </source>
</evidence>
<dbReference type="Gene3D" id="6.20.240.40">
    <property type="match status" value="1"/>
</dbReference>
<evidence type="ECO:0000256" key="1">
    <source>
        <dbReference type="ARBA" id="ARBA00004173"/>
    </source>
</evidence>
<keyword evidence="11" id="KW-0687">Ribonucleoprotein</keyword>
<dbReference type="InterPro" id="IPR029063">
    <property type="entry name" value="SAM-dependent_MTases_sf"/>
</dbReference>
<evidence type="ECO:0000256" key="10">
    <source>
        <dbReference type="ARBA" id="ARBA00023128"/>
    </source>
</evidence>
<evidence type="ECO:0000256" key="13">
    <source>
        <dbReference type="ARBA" id="ARBA00049302"/>
    </source>
</evidence>
<dbReference type="WBParaSite" id="SMTH1_2550.1">
    <property type="protein sequence ID" value="SMTH1_2550.1"/>
    <property type="gene ID" value="SMTH1_2550"/>
</dbReference>
<keyword evidence="6 14" id="KW-0949">S-adenosyl-L-methionine</keyword>
<dbReference type="Gene3D" id="3.40.50.150">
    <property type="entry name" value="Vaccinia Virus protein VP39"/>
    <property type="match status" value="1"/>
</dbReference>
<dbReference type="SUPFAM" id="SSF55658">
    <property type="entry name" value="L9 N-domain-like"/>
    <property type="match status" value="1"/>
</dbReference>
<dbReference type="AlphaFoldDB" id="A0AA85B3V6"/>
<keyword evidence="8" id="KW-0809">Transit peptide</keyword>
<dbReference type="Pfam" id="PF01281">
    <property type="entry name" value="Ribosomal_L9_N"/>
    <property type="match status" value="1"/>
</dbReference>
<evidence type="ECO:0000256" key="2">
    <source>
        <dbReference type="ARBA" id="ARBA00010605"/>
    </source>
</evidence>
<dbReference type="InterPro" id="IPR036935">
    <property type="entry name" value="Ribosomal_bL9_N_sf"/>
</dbReference>
<evidence type="ECO:0000259" key="15">
    <source>
        <dbReference type="PROSITE" id="PS51686"/>
    </source>
</evidence>
<evidence type="ECO:0000256" key="5">
    <source>
        <dbReference type="ARBA" id="ARBA00022679"/>
    </source>
</evidence>
<feature type="binding site" evidence="14">
    <location>
        <position position="568"/>
    </location>
    <ligand>
        <name>S-adenosyl-L-methionine</name>
        <dbReference type="ChEBI" id="CHEBI:59789"/>
    </ligand>
</feature>
<keyword evidence="5 14" id="KW-0808">Transferase</keyword>
<comment type="subcellular location">
    <subcellularLocation>
        <location evidence="1">Mitochondrion</location>
    </subcellularLocation>
</comment>